<feature type="domain" description="KH type-2" evidence="8">
    <location>
        <begin position="144"/>
        <end position="219"/>
    </location>
</feature>
<dbReference type="KEGG" id="laca:LAC1533_2128"/>
<evidence type="ECO:0000259" key="9">
    <source>
        <dbReference type="PROSITE" id="PS51061"/>
    </source>
</evidence>
<dbReference type="AlphaFoldDB" id="A0A1K1KRS2"/>
<dbReference type="Gene3D" id="3.30.1370.50">
    <property type="entry name" value="R3H-like domain"/>
    <property type="match status" value="1"/>
</dbReference>
<dbReference type="GO" id="GO:0005737">
    <property type="term" value="C:cytoplasm"/>
    <property type="evidence" value="ECO:0007669"/>
    <property type="project" value="UniProtKB-SubCell"/>
</dbReference>
<name>A0A1K1KRS2_9LACO</name>
<reference evidence="11" key="1">
    <citation type="submission" date="2016-11" db="EMBL/GenBank/DDBJ databases">
        <authorList>
            <person name="Papadimitriou K."/>
        </authorList>
    </citation>
    <scope>NUCLEOTIDE SEQUENCE [LARGE SCALE GENOMIC DNA]</scope>
    <source>
        <strain evidence="11">ACA-DC 1533</strain>
    </source>
</reference>
<dbReference type="Pfam" id="PF01424">
    <property type="entry name" value="R3H"/>
    <property type="match status" value="1"/>
</dbReference>
<accession>A0A1K1KRS2</accession>
<dbReference type="SMART" id="SM00393">
    <property type="entry name" value="R3H"/>
    <property type="match status" value="1"/>
</dbReference>
<feature type="compositionally biased region" description="Low complexity" evidence="7">
    <location>
        <begin position="113"/>
        <end position="128"/>
    </location>
</feature>
<keyword evidence="5 6" id="KW-0961">Cell wall biogenesis/degradation</keyword>
<dbReference type="NCBIfam" id="NF041568">
    <property type="entry name" value="Jag_EloR"/>
    <property type="match status" value="1"/>
</dbReference>
<dbReference type="EMBL" id="LT630287">
    <property type="protein sequence ID" value="SFV41551.1"/>
    <property type="molecule type" value="Genomic_DNA"/>
</dbReference>
<dbReference type="GO" id="GO:0009252">
    <property type="term" value="P:peptidoglycan biosynthetic process"/>
    <property type="evidence" value="ECO:0007669"/>
    <property type="project" value="UniProtKB-UniRule"/>
</dbReference>
<dbReference type="PANTHER" id="PTHR35800">
    <property type="entry name" value="PROTEIN JAG"/>
    <property type="match status" value="1"/>
</dbReference>
<feature type="compositionally biased region" description="Basic and acidic residues" evidence="7">
    <location>
        <begin position="74"/>
        <end position="87"/>
    </location>
</feature>
<dbReference type="GO" id="GO:0008360">
    <property type="term" value="P:regulation of cell shape"/>
    <property type="evidence" value="ECO:0007669"/>
    <property type="project" value="UniProtKB-KW"/>
</dbReference>
<comment type="domain">
    <text evidence="6">Has an N-terminal Jag-N domain and 2 RNA-binding domains (KH and R3H).</text>
</comment>
<evidence type="ECO:0000256" key="5">
    <source>
        <dbReference type="ARBA" id="ARBA00023316"/>
    </source>
</evidence>
<evidence type="ECO:0000256" key="4">
    <source>
        <dbReference type="ARBA" id="ARBA00023186"/>
    </source>
</evidence>
<evidence type="ECO:0000256" key="7">
    <source>
        <dbReference type="SAM" id="MobiDB-lite"/>
    </source>
</evidence>
<organism evidence="10 11">
    <name type="scientific">Ligilactobacillus acidipiscis</name>
    <dbReference type="NCBI Taxonomy" id="89059"/>
    <lineage>
        <taxon>Bacteria</taxon>
        <taxon>Bacillati</taxon>
        <taxon>Bacillota</taxon>
        <taxon>Bacilli</taxon>
        <taxon>Lactobacillales</taxon>
        <taxon>Lactobacillaceae</taxon>
        <taxon>Ligilactobacillus</taxon>
    </lineage>
</organism>
<dbReference type="InterPro" id="IPR004044">
    <property type="entry name" value="KH_dom_type_2"/>
</dbReference>
<evidence type="ECO:0000256" key="2">
    <source>
        <dbReference type="ARBA" id="ARBA00022884"/>
    </source>
</evidence>
<evidence type="ECO:0000313" key="11">
    <source>
        <dbReference type="Proteomes" id="UP000190935"/>
    </source>
</evidence>
<dbReference type="InterPro" id="IPR015946">
    <property type="entry name" value="KH_dom-like_a/b"/>
</dbReference>
<comment type="subcellular location">
    <subcellularLocation>
        <location evidence="6">Cytoplasm</location>
    </subcellularLocation>
</comment>
<dbReference type="InterPro" id="IPR036867">
    <property type="entry name" value="R3H_dom_sf"/>
</dbReference>
<dbReference type="Pfam" id="PF14804">
    <property type="entry name" value="Jag_N"/>
    <property type="match status" value="1"/>
</dbReference>
<keyword evidence="4 6" id="KW-0143">Chaperone</keyword>
<evidence type="ECO:0000256" key="3">
    <source>
        <dbReference type="ARBA" id="ARBA00022960"/>
    </source>
</evidence>
<comment type="similarity">
    <text evidence="6">Belongs to the KhpB RNA-binding protein family.</text>
</comment>
<gene>
    <name evidence="6" type="primary">khpB</name>
    <name evidence="6" type="synonym">eloR</name>
    <name evidence="10" type="ORF">LAC1533_2128</name>
</gene>
<dbReference type="HAMAP" id="MF_00867">
    <property type="entry name" value="KhpB"/>
    <property type="match status" value="1"/>
</dbReference>
<dbReference type="Proteomes" id="UP000190935">
    <property type="component" value="Chromosome I"/>
</dbReference>
<comment type="caution">
    <text evidence="6">Lacks conserved residue(s) required for the propagation of feature annotation.</text>
</comment>
<dbReference type="CDD" id="cd02644">
    <property type="entry name" value="R3H_jag"/>
    <property type="match status" value="1"/>
</dbReference>
<sequence length="285" mass="31783">MRLFLEEEIIYKRQEGTPTKYEGNSVEEALSAGLTDLHVTRAQVDVHVISKGKKGFLGIGKKLAAVEVTVKQAKRSEKSAPEKENRPKYQAVKEATADQAQKEKSSVQKKQVKAAPKQQSKAASVSAKAQEKPDTSFEDVLVDLGNYLAEVTKKMGISATINVTPEKHTVYYDFETEQEGLLIGKRGKNLNSLQLLAQDFLDKRVRRRVRVILDVANYRDRRAETLSHLAQKTARDAIAAGKPITLDPMPALERKVIHTSLADNEHVKTYSRGNEPRRAVVVDPQ</sequence>
<dbReference type="SMART" id="SM01245">
    <property type="entry name" value="Jag_N"/>
    <property type="match status" value="1"/>
</dbReference>
<dbReference type="InterPro" id="IPR038247">
    <property type="entry name" value="Jag_N_dom_sf"/>
</dbReference>
<keyword evidence="3 6" id="KW-0133">Cell shape</keyword>
<dbReference type="GO" id="GO:0003723">
    <property type="term" value="F:RNA binding"/>
    <property type="evidence" value="ECO:0007669"/>
    <property type="project" value="UniProtKB-UniRule"/>
</dbReference>
<comment type="function">
    <text evidence="6">A probable RNA chaperone. Forms a complex with KhpA which binds to cellular RNA and controls its expression. Plays a role in peptidoglycan (PG) homeostasis and cell length regulation.</text>
</comment>
<evidence type="ECO:0000313" key="10">
    <source>
        <dbReference type="EMBL" id="SFV41551.1"/>
    </source>
</evidence>
<dbReference type="CDD" id="cd02414">
    <property type="entry name" value="KH-II_Jag"/>
    <property type="match status" value="1"/>
</dbReference>
<keyword evidence="1 6" id="KW-0963">Cytoplasm</keyword>
<dbReference type="PROSITE" id="PS51061">
    <property type="entry name" value="R3H"/>
    <property type="match status" value="1"/>
</dbReference>
<comment type="subunit">
    <text evidence="6">Forms a complex with KhpA.</text>
</comment>
<protein>
    <recommendedName>
        <fullName evidence="6">RNA-binding protein KhpB</fullName>
    </recommendedName>
    <alternativeName>
        <fullName evidence="6">RNA-binding protein EloR</fullName>
    </alternativeName>
</protein>
<dbReference type="GO" id="GO:0071555">
    <property type="term" value="P:cell wall organization"/>
    <property type="evidence" value="ECO:0007669"/>
    <property type="project" value="UniProtKB-KW"/>
</dbReference>
<dbReference type="Gene3D" id="3.30.300.20">
    <property type="match status" value="1"/>
</dbReference>
<evidence type="ECO:0000256" key="1">
    <source>
        <dbReference type="ARBA" id="ARBA00022490"/>
    </source>
</evidence>
<dbReference type="PANTHER" id="PTHR35800:SF1">
    <property type="entry name" value="RNA-BINDING PROTEIN KHPB"/>
    <property type="match status" value="1"/>
</dbReference>
<keyword evidence="2 6" id="KW-0694">RNA-binding</keyword>
<dbReference type="PROSITE" id="PS50823">
    <property type="entry name" value="KH_TYPE_2"/>
    <property type="match status" value="1"/>
</dbReference>
<dbReference type="Gene3D" id="3.30.30.80">
    <property type="entry name" value="probable RNA-binding protein from clostridium symbiosum atcc 14940"/>
    <property type="match status" value="1"/>
</dbReference>
<evidence type="ECO:0000256" key="6">
    <source>
        <dbReference type="HAMAP-Rule" id="MF_00867"/>
    </source>
</evidence>
<dbReference type="InterPro" id="IPR034079">
    <property type="entry name" value="R3H_KhpB"/>
</dbReference>
<dbReference type="SUPFAM" id="SSF82708">
    <property type="entry name" value="R3H domain"/>
    <property type="match status" value="1"/>
</dbReference>
<dbReference type="InterPro" id="IPR001374">
    <property type="entry name" value="R3H_dom"/>
</dbReference>
<feature type="domain" description="R3H" evidence="9">
    <location>
        <begin position="220"/>
        <end position="285"/>
    </location>
</feature>
<feature type="region of interest" description="Disordered" evidence="7">
    <location>
        <begin position="72"/>
        <end position="130"/>
    </location>
</feature>
<proteinExistence type="inferred from homology"/>
<evidence type="ECO:0000259" key="8">
    <source>
        <dbReference type="PROSITE" id="PS50823"/>
    </source>
</evidence>
<dbReference type="Pfam" id="PF13083">
    <property type="entry name" value="KH_KhpA-B"/>
    <property type="match status" value="1"/>
</dbReference>
<dbReference type="InterPro" id="IPR038008">
    <property type="entry name" value="Jag_KH"/>
</dbReference>
<dbReference type="InterPro" id="IPR039247">
    <property type="entry name" value="KhpB"/>
</dbReference>
<dbReference type="InterPro" id="IPR032782">
    <property type="entry name" value="KhpB_N"/>
</dbReference>